<dbReference type="Gene3D" id="3.40.190.10">
    <property type="entry name" value="Periplasmic binding protein-like II"/>
    <property type="match status" value="1"/>
</dbReference>
<gene>
    <name evidence="2" type="ORF">CAL29_22780</name>
</gene>
<evidence type="ECO:0000313" key="3">
    <source>
        <dbReference type="Proteomes" id="UP000216020"/>
    </source>
</evidence>
<evidence type="ECO:0000256" key="1">
    <source>
        <dbReference type="SAM" id="MobiDB-lite"/>
    </source>
</evidence>
<feature type="region of interest" description="Disordered" evidence="1">
    <location>
        <begin position="147"/>
        <end position="170"/>
    </location>
</feature>
<dbReference type="SUPFAM" id="SSF53850">
    <property type="entry name" value="Periplasmic binding protein-like II"/>
    <property type="match status" value="1"/>
</dbReference>
<name>A0A261S4Z4_9BORD</name>
<reference evidence="3" key="1">
    <citation type="submission" date="2017-05" db="EMBL/GenBank/DDBJ databases">
        <title>Complete and WGS of Bordetella genogroups.</title>
        <authorList>
            <person name="Spilker T."/>
            <person name="Lipuma J."/>
        </authorList>
    </citation>
    <scope>NUCLEOTIDE SEQUENCE [LARGE SCALE GENOMIC DNA]</scope>
    <source>
        <strain evidence="3">AU16122</strain>
    </source>
</reference>
<dbReference type="AlphaFoldDB" id="A0A261S4Z4"/>
<dbReference type="RefSeq" id="WP_094856840.1">
    <property type="nucleotide sequence ID" value="NZ_NEVM01000005.1"/>
</dbReference>
<keyword evidence="3" id="KW-1185">Reference proteome</keyword>
<comment type="caution">
    <text evidence="2">The sequence shown here is derived from an EMBL/GenBank/DDBJ whole genome shotgun (WGS) entry which is preliminary data.</text>
</comment>
<evidence type="ECO:0000313" key="2">
    <source>
        <dbReference type="EMBL" id="OZI32429.1"/>
    </source>
</evidence>
<organism evidence="2 3">
    <name type="scientific">Bordetella genomosp. 10</name>
    <dbReference type="NCBI Taxonomy" id="1416804"/>
    <lineage>
        <taxon>Bacteria</taxon>
        <taxon>Pseudomonadati</taxon>
        <taxon>Pseudomonadota</taxon>
        <taxon>Betaproteobacteria</taxon>
        <taxon>Burkholderiales</taxon>
        <taxon>Alcaligenaceae</taxon>
        <taxon>Bordetella</taxon>
    </lineage>
</organism>
<dbReference type="Pfam" id="PF12974">
    <property type="entry name" value="Phosphonate-bd"/>
    <property type="match status" value="1"/>
</dbReference>
<dbReference type="EMBL" id="NEVM01000005">
    <property type="protein sequence ID" value="OZI32429.1"/>
    <property type="molecule type" value="Genomic_DNA"/>
</dbReference>
<feature type="compositionally biased region" description="Basic and acidic residues" evidence="1">
    <location>
        <begin position="147"/>
        <end position="166"/>
    </location>
</feature>
<dbReference type="PANTHER" id="PTHR35841:SF1">
    <property type="entry name" value="PHOSPHONATES-BINDING PERIPLASMIC PROTEIN"/>
    <property type="match status" value="1"/>
</dbReference>
<dbReference type="PANTHER" id="PTHR35841">
    <property type="entry name" value="PHOSPHONATES-BINDING PERIPLASMIC PROTEIN"/>
    <property type="match status" value="1"/>
</dbReference>
<accession>A0A261S4Z4</accession>
<dbReference type="Proteomes" id="UP000216020">
    <property type="component" value="Unassembled WGS sequence"/>
</dbReference>
<sequence length="288" mass="31532">MPAAPLITSTRMYDAAPAARAAWHALLGEGHRRAGLRVAFVEHGWPTPIGELWQRPGLCGAFMCGWPYARALRAGRAYAAVAAVAPAWPAYGDLARYRSEFLVREDTGWTRVEDALGSRYGWMVRDSQSGWNAPRRRLAAIARERGECGERGGRDGGDGGDPRLFQESKGPYGNPRGLLQALRQGEIDLTALDGWYLDLLRAHDPAALAGIRTVGWTDWTPNPLLVSGPDVDPETTSRLSRVLLAMHEDAGGALLLRQAHVARFVAADPKSYEVLLDDEDAGHYPEIR</sequence>
<proteinExistence type="predicted"/>
<dbReference type="OrthoDB" id="5599602at2"/>
<protein>
    <submittedName>
        <fullName evidence="2">ABC transporter substrate-binding protein</fullName>
    </submittedName>
</protein>